<proteinExistence type="predicted"/>
<dbReference type="HOGENOM" id="CLU_475751_0_0_1"/>
<keyword evidence="2" id="KW-0472">Membrane</keyword>
<protein>
    <submittedName>
        <fullName evidence="3">Uncharacterized protein</fullName>
    </submittedName>
</protein>
<feature type="compositionally biased region" description="Pro residues" evidence="1">
    <location>
        <begin position="558"/>
        <end position="567"/>
    </location>
</feature>
<evidence type="ECO:0000313" key="3">
    <source>
        <dbReference type="EMBL" id="EKM50824.1"/>
    </source>
</evidence>
<keyword evidence="2" id="KW-0812">Transmembrane</keyword>
<dbReference type="RefSeq" id="XP_007401084.1">
    <property type="nucleotide sequence ID" value="XM_007401022.1"/>
</dbReference>
<dbReference type="OrthoDB" id="4838853at2759"/>
<feature type="transmembrane region" description="Helical" evidence="2">
    <location>
        <begin position="385"/>
        <end position="409"/>
    </location>
</feature>
<dbReference type="STRING" id="650164.K5VW71"/>
<gene>
    <name evidence="3" type="ORF">PHACADRAFT_188296</name>
</gene>
<dbReference type="PANTHER" id="PTHR42024:SF1">
    <property type="entry name" value="AMINO ACID PERMEASE_ SLC12A DOMAIN-CONTAINING PROTEIN"/>
    <property type="match status" value="1"/>
</dbReference>
<dbReference type="Proteomes" id="UP000008370">
    <property type="component" value="Unassembled WGS sequence"/>
</dbReference>
<feature type="compositionally biased region" description="Polar residues" evidence="1">
    <location>
        <begin position="153"/>
        <end position="168"/>
    </location>
</feature>
<feature type="transmembrane region" description="Helical" evidence="2">
    <location>
        <begin position="233"/>
        <end position="253"/>
    </location>
</feature>
<keyword evidence="2" id="KW-1133">Transmembrane helix</keyword>
<dbReference type="PANTHER" id="PTHR42024">
    <property type="entry name" value="AMINO ACID PERMEASE_ SLC12A DOMAIN-CONTAINING PROTEIN"/>
    <property type="match status" value="1"/>
</dbReference>
<keyword evidence="4" id="KW-1185">Reference proteome</keyword>
<feature type="compositionally biased region" description="Low complexity" evidence="1">
    <location>
        <begin position="495"/>
        <end position="506"/>
    </location>
</feature>
<organism evidence="3 4">
    <name type="scientific">Phanerochaete carnosa (strain HHB-10118-sp)</name>
    <name type="common">White-rot fungus</name>
    <name type="synonym">Peniophora carnosa</name>
    <dbReference type="NCBI Taxonomy" id="650164"/>
    <lineage>
        <taxon>Eukaryota</taxon>
        <taxon>Fungi</taxon>
        <taxon>Dikarya</taxon>
        <taxon>Basidiomycota</taxon>
        <taxon>Agaricomycotina</taxon>
        <taxon>Agaricomycetes</taxon>
        <taxon>Polyporales</taxon>
        <taxon>Phanerochaetaceae</taxon>
        <taxon>Phanerochaete</taxon>
    </lineage>
</organism>
<feature type="region of interest" description="Disordered" evidence="1">
    <location>
        <begin position="98"/>
        <end position="182"/>
    </location>
</feature>
<dbReference type="EMBL" id="JH930478">
    <property type="protein sequence ID" value="EKM50824.1"/>
    <property type="molecule type" value="Genomic_DNA"/>
</dbReference>
<feature type="region of interest" description="Disordered" evidence="1">
    <location>
        <begin position="475"/>
        <end position="573"/>
    </location>
</feature>
<sequence>MRREARAELFGSVRIASFRFPYLGAYDVWIGSRERLVETRVCAGRSSSGALECHHVPSASAACSHPCSDSHLLLFTALFISLSPPDDSPHELSRIPVSRNAQHEEHARTMPPPEELPRHDAASTTSPASSDGEKKRVDSKLDDVSNEKLRHSGASTDYTADSSTAQNDQVEEDEETMSYSSGPPSLDYTLHTNRRERYIIIFFSLLFFESGILPLILFYSLEWGAHLSMTKNLAIITSLIGTVSGLKLTQRTFQLWFGKGHESRRPIGSGRWGVDAFHVLVSVVLCAFFVPLIIGSSLNPASPRTVAMALPCVMLTFSIPMLVTGLFDRHIRVPLRVSSLPPNSPLPPLTYTIVEDVVAVDGGGGLAFRHAWAHRYQTSLVIRRLLRCLALWWGATGLVLGGGLIAIAWTAPENTAYGLGYGMPWLWAMLGAGATIVHVQRQLRVEREAWDAVGTGAVHRDVQLRVQLKADEADREVERRARWERRQRDREHRLSGVSGFSGASRRSSGDAVQQPPSVACRDYVSGAAPLQQTPSPVPSRPEKMPLPERTPTPEGQPHTPPAVPAPEPAYQSV</sequence>
<feature type="transmembrane region" description="Helical" evidence="2">
    <location>
        <begin position="306"/>
        <end position="327"/>
    </location>
</feature>
<dbReference type="KEGG" id="pco:PHACADRAFT_188296"/>
<dbReference type="GeneID" id="18910485"/>
<evidence type="ECO:0000256" key="1">
    <source>
        <dbReference type="SAM" id="MobiDB-lite"/>
    </source>
</evidence>
<evidence type="ECO:0000256" key="2">
    <source>
        <dbReference type="SAM" id="Phobius"/>
    </source>
</evidence>
<feature type="compositionally biased region" description="Basic and acidic residues" evidence="1">
    <location>
        <begin position="475"/>
        <end position="494"/>
    </location>
</feature>
<feature type="transmembrane region" description="Helical" evidence="2">
    <location>
        <begin position="198"/>
        <end position="221"/>
    </location>
</feature>
<feature type="transmembrane region" description="Helical" evidence="2">
    <location>
        <begin position="274"/>
        <end position="294"/>
    </location>
</feature>
<feature type="transmembrane region" description="Helical" evidence="2">
    <location>
        <begin position="421"/>
        <end position="439"/>
    </location>
</feature>
<dbReference type="InParanoid" id="K5VW71"/>
<evidence type="ECO:0000313" key="4">
    <source>
        <dbReference type="Proteomes" id="UP000008370"/>
    </source>
</evidence>
<accession>K5VW71</accession>
<reference evidence="3 4" key="1">
    <citation type="journal article" date="2012" name="BMC Genomics">
        <title>Comparative genomics of the white-rot fungi, Phanerochaete carnosa and P. chrysosporium, to elucidate the genetic basis of the distinct wood types they colonize.</title>
        <authorList>
            <person name="Suzuki H."/>
            <person name="MacDonald J."/>
            <person name="Syed K."/>
            <person name="Salamov A."/>
            <person name="Hori C."/>
            <person name="Aerts A."/>
            <person name="Henrissat B."/>
            <person name="Wiebenga A."/>
            <person name="vanKuyk P.A."/>
            <person name="Barry K."/>
            <person name="Lindquist E."/>
            <person name="LaButti K."/>
            <person name="Lapidus A."/>
            <person name="Lucas S."/>
            <person name="Coutinho P."/>
            <person name="Gong Y."/>
            <person name="Samejima M."/>
            <person name="Mahadevan R."/>
            <person name="Abou-Zaid M."/>
            <person name="de Vries R.P."/>
            <person name="Igarashi K."/>
            <person name="Yadav J.S."/>
            <person name="Grigoriev I.V."/>
            <person name="Master E.R."/>
        </authorList>
    </citation>
    <scope>NUCLEOTIDE SEQUENCE [LARGE SCALE GENOMIC DNA]</scope>
    <source>
        <strain evidence="3 4">HHB-10118-sp</strain>
    </source>
</reference>
<dbReference type="AlphaFoldDB" id="K5VW71"/>
<feature type="compositionally biased region" description="Basic and acidic residues" evidence="1">
    <location>
        <begin position="131"/>
        <end position="150"/>
    </location>
</feature>
<name>K5VW71_PHACS</name>